<dbReference type="AlphaFoldDB" id="A0A1T3NST2"/>
<name>A0A1T3NST2_9ACTN</name>
<dbReference type="EMBL" id="MWQN01000001">
    <property type="protein sequence ID" value="OPC79681.1"/>
    <property type="molecule type" value="Genomic_DNA"/>
</dbReference>
<evidence type="ECO:0008006" key="3">
    <source>
        <dbReference type="Google" id="ProtNLM"/>
    </source>
</evidence>
<sequence length="160" mass="18211">MRIGLVLRELQHDEQKLAYELLRASERHRVDHEIHHLGRDLARWSQRHVRDIADIGDRFGVDLDPRPTGEPALSKLVREKAGGLVGRHTDASLLMLRDLRGIHVQASGVSVDWVMIAQAAQALRDTELLDLAQRCHPDTLRQLRWANAKLEESCTQILVT</sequence>
<dbReference type="STRING" id="159449.B4N89_00825"/>
<protein>
    <recommendedName>
        <fullName evidence="3">DUF892 family protein</fullName>
    </recommendedName>
</protein>
<dbReference type="OrthoDB" id="669978at2"/>
<reference evidence="1 2" key="1">
    <citation type="submission" date="2017-03" db="EMBL/GenBank/DDBJ databases">
        <title>Draft genome sequence of Streptomyces scabrisporus NF3, endophyte isolated from Amphipterygium adstringens.</title>
        <authorList>
            <person name="Vazquez M."/>
            <person name="Ceapa C.D."/>
            <person name="Rodriguez Luna D."/>
            <person name="Sanchez Esquivel S."/>
        </authorList>
    </citation>
    <scope>NUCLEOTIDE SEQUENCE [LARGE SCALE GENOMIC DNA]</scope>
    <source>
        <strain evidence="1 2">NF3</strain>
    </source>
</reference>
<proteinExistence type="predicted"/>
<dbReference type="Proteomes" id="UP000190037">
    <property type="component" value="Unassembled WGS sequence"/>
</dbReference>
<comment type="caution">
    <text evidence="1">The sequence shown here is derived from an EMBL/GenBank/DDBJ whole genome shotgun (WGS) entry which is preliminary data.</text>
</comment>
<accession>A0A1T3NST2</accession>
<evidence type="ECO:0000313" key="1">
    <source>
        <dbReference type="EMBL" id="OPC79681.1"/>
    </source>
</evidence>
<evidence type="ECO:0000313" key="2">
    <source>
        <dbReference type="Proteomes" id="UP000190037"/>
    </source>
</evidence>
<dbReference type="RefSeq" id="WP_078973945.1">
    <property type="nucleotide sequence ID" value="NZ_MWQN01000001.1"/>
</dbReference>
<organism evidence="1 2">
    <name type="scientific">Embleya scabrispora</name>
    <dbReference type="NCBI Taxonomy" id="159449"/>
    <lineage>
        <taxon>Bacteria</taxon>
        <taxon>Bacillati</taxon>
        <taxon>Actinomycetota</taxon>
        <taxon>Actinomycetes</taxon>
        <taxon>Kitasatosporales</taxon>
        <taxon>Streptomycetaceae</taxon>
        <taxon>Embleya</taxon>
    </lineage>
</organism>
<keyword evidence="2" id="KW-1185">Reference proteome</keyword>
<gene>
    <name evidence="1" type="ORF">B4N89_00825</name>
</gene>